<dbReference type="GO" id="GO:0003743">
    <property type="term" value="F:translation initiation factor activity"/>
    <property type="evidence" value="ECO:0007669"/>
    <property type="project" value="UniProtKB-KW"/>
</dbReference>
<evidence type="ECO:0000313" key="1">
    <source>
        <dbReference type="EMBL" id="GAT01190.1"/>
    </source>
</evidence>
<sequence>MNKHGFLQRAVLLTVANPQCAERLWDMLDQLQPPPHHALFETAPALRTAMQALTDDLAEVEALLSSDDAALERFVRRSHAELTDLHNGRYDYLQQFRDAGSEPSRRVISGLAFTVLPPGVQLRTLFNERPNEKHYNYRHYDDNRLTVLEELREHFGAHRCIIQKGSVSSRGVDNRYCVLSIASTTGSDESAVAISPLAGEHATYVVRPECVDAPWANIFELTKQEARNRGARRIRFNGGAEQYTEMRDRVIEFLERPPGDFRKR</sequence>
<dbReference type="RefSeq" id="WP_061262798.1">
    <property type="nucleotide sequence ID" value="NZ_BCSZ01000012.1"/>
</dbReference>
<gene>
    <name evidence="1" type="ORF">RMCFA_1304</name>
</gene>
<organism evidence="1 2">
    <name type="scientific">Mycolicibacterium fortuitum subsp. acetamidolyticum</name>
    <dbReference type="NCBI Taxonomy" id="144550"/>
    <lineage>
        <taxon>Bacteria</taxon>
        <taxon>Bacillati</taxon>
        <taxon>Actinomycetota</taxon>
        <taxon>Actinomycetes</taxon>
        <taxon>Mycobacteriales</taxon>
        <taxon>Mycobacteriaceae</taxon>
        <taxon>Mycolicibacterium</taxon>
    </lineage>
</organism>
<proteinExistence type="predicted"/>
<keyword evidence="1" id="KW-0648">Protein biosynthesis</keyword>
<dbReference type="Proteomes" id="UP000069705">
    <property type="component" value="Unassembled WGS sequence"/>
</dbReference>
<reference evidence="2" key="2">
    <citation type="submission" date="2016-02" db="EMBL/GenBank/DDBJ databases">
        <title>Draft genome sequence of five rapidly growing Mycobacterium species.</title>
        <authorList>
            <person name="Katahira K."/>
            <person name="Gotou Y."/>
            <person name="Iida K."/>
            <person name="Ogura Y."/>
            <person name="Hayashi T."/>
        </authorList>
    </citation>
    <scope>NUCLEOTIDE SEQUENCE [LARGE SCALE GENOMIC DNA]</scope>
    <source>
        <strain evidence="2">JCM6368</strain>
    </source>
</reference>
<dbReference type="AlphaFoldDB" id="A0A100WMD8"/>
<name>A0A100WMD8_MYCFO</name>
<comment type="caution">
    <text evidence="1">The sequence shown here is derived from an EMBL/GenBank/DDBJ whole genome shotgun (WGS) entry which is preliminary data.</text>
</comment>
<evidence type="ECO:0000313" key="2">
    <source>
        <dbReference type="Proteomes" id="UP000069705"/>
    </source>
</evidence>
<dbReference type="EMBL" id="BCSZ01000012">
    <property type="protein sequence ID" value="GAT01190.1"/>
    <property type="molecule type" value="Genomic_DNA"/>
</dbReference>
<reference evidence="1 2" key="1">
    <citation type="journal article" date="2016" name="Genome Announc.">
        <title>Draft Genome Sequences of Five Rapidly Growing Mycobacterium Species, M. thermoresistibile, M. fortuitum subsp. acetamidolyticum, M. canariasense, M. brisbanense, and M. novocastrense.</title>
        <authorList>
            <person name="Katahira K."/>
            <person name="Ogura Y."/>
            <person name="Gotoh Y."/>
            <person name="Hayashi T."/>
        </authorList>
    </citation>
    <scope>NUCLEOTIDE SEQUENCE [LARGE SCALE GENOMIC DNA]</scope>
    <source>
        <strain evidence="1 2">JCM6368</strain>
    </source>
</reference>
<keyword evidence="1" id="KW-0396">Initiation factor</keyword>
<accession>A0A100WMD8</accession>
<protein>
    <submittedName>
        <fullName evidence="1">Translation initiation factor IF-2, N-terminal region</fullName>
    </submittedName>
</protein>